<dbReference type="Pfam" id="PF02152">
    <property type="entry name" value="FolB"/>
    <property type="match status" value="1"/>
</dbReference>
<dbReference type="GO" id="GO:0005737">
    <property type="term" value="C:cytoplasm"/>
    <property type="evidence" value="ECO:0007669"/>
    <property type="project" value="TreeGrafter"/>
</dbReference>
<sequence>MAGGDRLVLRGIRAYGYTGYFAEEQRLGQWFEVDLVLWLDLGVAGRDDRLESTLDYGAVVQWVQDQLKSTQVKTLEALAESLAQGLLTRFGVARLQVSLTKCHPPIPDFAGQVTVIIERSSRTVL</sequence>
<keyword evidence="4 6" id="KW-0289">Folate biosynthesis</keyword>
<dbReference type="SMART" id="SM00905">
    <property type="entry name" value="FolB"/>
    <property type="match status" value="1"/>
</dbReference>
<dbReference type="EMBL" id="AJTX02000004">
    <property type="protein sequence ID" value="KKJ00553.1"/>
    <property type="molecule type" value="Genomic_DNA"/>
</dbReference>
<dbReference type="InterPro" id="IPR043133">
    <property type="entry name" value="GTP-CH-I_C/QueF"/>
</dbReference>
<name>A0A0M2PZQ5_PROHO</name>
<comment type="pathway">
    <text evidence="2 6">Cofactor biosynthesis; tetrahydrofolate biosynthesis; 2-amino-4-hydroxy-6-hydroxymethyl-7,8-dihydropteridine diphosphate from 7,8-dihydroneopterin triphosphate: step 3/4.</text>
</comment>
<dbReference type="GO" id="GO:0004150">
    <property type="term" value="F:dihydroneopterin aldolase activity"/>
    <property type="evidence" value="ECO:0007669"/>
    <property type="project" value="UniProtKB-UniRule"/>
</dbReference>
<feature type="domain" description="Dihydroneopterin aldolase/epimerase" evidence="7">
    <location>
        <begin position="7"/>
        <end position="119"/>
    </location>
</feature>
<dbReference type="STRING" id="317619.GCA_000332315_00827"/>
<evidence type="ECO:0000256" key="4">
    <source>
        <dbReference type="ARBA" id="ARBA00022909"/>
    </source>
</evidence>
<dbReference type="Gene3D" id="3.30.1130.10">
    <property type="match status" value="1"/>
</dbReference>
<evidence type="ECO:0000313" key="9">
    <source>
        <dbReference type="Proteomes" id="UP000034681"/>
    </source>
</evidence>
<dbReference type="InterPro" id="IPR006157">
    <property type="entry name" value="FolB_dom"/>
</dbReference>
<dbReference type="NCBIfam" id="TIGR00526">
    <property type="entry name" value="folB_dom"/>
    <property type="match status" value="1"/>
</dbReference>
<dbReference type="GO" id="GO:0046654">
    <property type="term" value="P:tetrahydrofolate biosynthetic process"/>
    <property type="evidence" value="ECO:0007669"/>
    <property type="project" value="UniProtKB-UniRule"/>
</dbReference>
<protein>
    <recommendedName>
        <fullName evidence="6">7,8-dihydroneopterin aldolase</fullName>
        <ecNumber evidence="6">4.1.2.25</ecNumber>
    </recommendedName>
</protein>
<evidence type="ECO:0000259" key="7">
    <source>
        <dbReference type="SMART" id="SM00905"/>
    </source>
</evidence>
<dbReference type="AlphaFoldDB" id="A0A0M2PZQ5"/>
<dbReference type="GO" id="GO:0046656">
    <property type="term" value="P:folic acid biosynthetic process"/>
    <property type="evidence" value="ECO:0007669"/>
    <property type="project" value="UniProtKB-UniRule"/>
</dbReference>
<dbReference type="EC" id="4.1.2.25" evidence="6"/>
<dbReference type="CDD" id="cd00534">
    <property type="entry name" value="DHNA_DHNTPE"/>
    <property type="match status" value="1"/>
</dbReference>
<evidence type="ECO:0000256" key="5">
    <source>
        <dbReference type="ARBA" id="ARBA00023239"/>
    </source>
</evidence>
<dbReference type="Proteomes" id="UP000034681">
    <property type="component" value="Unassembled WGS sequence"/>
</dbReference>
<dbReference type="SUPFAM" id="SSF55620">
    <property type="entry name" value="Tetrahydrobiopterin biosynthesis enzymes-like"/>
    <property type="match status" value="1"/>
</dbReference>
<comment type="similarity">
    <text evidence="3 6">Belongs to the DHNA family.</text>
</comment>
<comment type="function">
    <text evidence="6">Catalyzes the conversion of 7,8-dihydroneopterin to 6-hydroxymethyl-7,8-dihydropterin.</text>
</comment>
<keyword evidence="5 6" id="KW-0456">Lyase</keyword>
<evidence type="ECO:0000256" key="1">
    <source>
        <dbReference type="ARBA" id="ARBA00001353"/>
    </source>
</evidence>
<evidence type="ECO:0000256" key="3">
    <source>
        <dbReference type="ARBA" id="ARBA00005708"/>
    </source>
</evidence>
<evidence type="ECO:0000256" key="6">
    <source>
        <dbReference type="RuleBase" id="RU362079"/>
    </source>
</evidence>
<dbReference type="PANTHER" id="PTHR42844:SF1">
    <property type="entry name" value="DIHYDRONEOPTERIN ALDOLASE 1-RELATED"/>
    <property type="match status" value="1"/>
</dbReference>
<keyword evidence="9" id="KW-1185">Reference proteome</keyword>
<evidence type="ECO:0000256" key="2">
    <source>
        <dbReference type="ARBA" id="ARBA00005013"/>
    </source>
</evidence>
<evidence type="ECO:0000313" key="8">
    <source>
        <dbReference type="EMBL" id="KKJ00553.1"/>
    </source>
</evidence>
<comment type="catalytic activity">
    <reaction evidence="1 6">
        <text>7,8-dihydroneopterin = 6-hydroxymethyl-7,8-dihydropterin + glycolaldehyde</text>
        <dbReference type="Rhea" id="RHEA:10540"/>
        <dbReference type="ChEBI" id="CHEBI:17001"/>
        <dbReference type="ChEBI" id="CHEBI:17071"/>
        <dbReference type="ChEBI" id="CHEBI:44841"/>
        <dbReference type="EC" id="4.1.2.25"/>
    </reaction>
</comment>
<dbReference type="UniPathway" id="UPA00077">
    <property type="reaction ID" value="UER00154"/>
</dbReference>
<comment type="caution">
    <text evidence="8">The sequence shown here is derived from an EMBL/GenBank/DDBJ whole genome shotgun (WGS) entry which is preliminary data.</text>
</comment>
<dbReference type="NCBIfam" id="TIGR00525">
    <property type="entry name" value="folB"/>
    <property type="match status" value="1"/>
</dbReference>
<dbReference type="InterPro" id="IPR006156">
    <property type="entry name" value="Dihydroneopterin_aldolase"/>
</dbReference>
<dbReference type="eggNOG" id="COG1539">
    <property type="taxonomic scope" value="Bacteria"/>
</dbReference>
<proteinExistence type="inferred from homology"/>
<organism evidence="8 9">
    <name type="scientific">Prochlorothrix hollandica PCC 9006 = CALU 1027</name>
    <dbReference type="NCBI Taxonomy" id="317619"/>
    <lineage>
        <taxon>Bacteria</taxon>
        <taxon>Bacillati</taxon>
        <taxon>Cyanobacteriota</taxon>
        <taxon>Cyanophyceae</taxon>
        <taxon>Prochlorotrichales</taxon>
        <taxon>Prochlorotrichaceae</taxon>
        <taxon>Prochlorothrix</taxon>
    </lineage>
</organism>
<gene>
    <name evidence="8" type="ORF">PROH_10310</name>
</gene>
<reference evidence="8" key="1">
    <citation type="submission" date="2012-04" db="EMBL/GenBank/DDBJ databases">
        <authorList>
            <person name="Borisov I.G."/>
            <person name="Ivanikova N.V."/>
            <person name="Pinevich A.V."/>
        </authorList>
    </citation>
    <scope>NUCLEOTIDE SEQUENCE</scope>
    <source>
        <strain evidence="8">CALU 1027</strain>
    </source>
</reference>
<dbReference type="PANTHER" id="PTHR42844">
    <property type="entry name" value="DIHYDRONEOPTERIN ALDOLASE 1-RELATED"/>
    <property type="match status" value="1"/>
</dbReference>
<accession>A0A0M2PZQ5</accession>